<gene>
    <name evidence="2" type="ORF">SNE40_017028</name>
</gene>
<keyword evidence="3" id="KW-1185">Reference proteome</keyword>
<sequence>MDHWGTNFVLSFLRNVDNAANRIVVTTRELTDVTITFHEGTGDIRVFQLLAGESRTETFGFDSTAYPPLTVLTNKAITVESTAKVSVYGLSYVKRSTDGFLALPTPSLGMDYMAVNIDDDRSQIVIVAVQDMTNVKVTLKTETNNACWENDNWYYYNDGVVLELNMMSHDVVNVYCSRETTGSRIESNKPIAVLSGNKCASLPDLALCDHVVEMLPPIAEFGLEFVVPAPSGQRYGAMLRVVALYDVTSFDIKGTNHNIDSRRYTDVKLSQSDVFCFTSNKPVLVVLFMIGKDDDNHDDIYDGDAFLMLIPPVNKYTTEYVFKGNLLGYYTNKAMIIAHRDDTNYISPSVSAFEIIANCDYRVKTVLVNNVKTVTSTKPFAVLQYGYEFREAYGFPAGMRITSYDGKGYINRVFIIRFVSYST</sequence>
<feature type="domain" description="IgGFc-binding protein N-terminal" evidence="1">
    <location>
        <begin position="98"/>
        <end position="386"/>
    </location>
</feature>
<comment type="caution">
    <text evidence="2">The sequence shown here is derived from an EMBL/GenBank/DDBJ whole genome shotgun (WGS) entry which is preliminary data.</text>
</comment>
<reference evidence="2 3" key="1">
    <citation type="submission" date="2024-01" db="EMBL/GenBank/DDBJ databases">
        <title>The genome of the rayed Mediterranean limpet Patella caerulea (Linnaeus, 1758).</title>
        <authorList>
            <person name="Anh-Thu Weber A."/>
            <person name="Halstead-Nussloch G."/>
        </authorList>
    </citation>
    <scope>NUCLEOTIDE SEQUENCE [LARGE SCALE GENOMIC DNA]</scope>
    <source>
        <strain evidence="2">AATW-2023a</strain>
        <tissue evidence="2">Whole specimen</tissue>
    </source>
</reference>
<dbReference type="Proteomes" id="UP001347796">
    <property type="component" value="Unassembled WGS sequence"/>
</dbReference>
<name>A0AAN8PDB4_PATCE</name>
<accession>A0AAN8PDB4</accession>
<dbReference type="EMBL" id="JAZGQO010000011">
    <property type="protein sequence ID" value="KAK6173609.1"/>
    <property type="molecule type" value="Genomic_DNA"/>
</dbReference>
<dbReference type="PANTHER" id="PTHR46534:SF1">
    <property type="entry name" value="IGGFC-BINDING PROTEIN N-TERMINAL DOMAIN-CONTAINING PROTEIN"/>
    <property type="match status" value="1"/>
</dbReference>
<protein>
    <recommendedName>
        <fullName evidence="1">IgGFc-binding protein N-terminal domain-containing protein</fullName>
    </recommendedName>
</protein>
<dbReference type="InterPro" id="IPR035234">
    <property type="entry name" value="IgGFc-bd_N"/>
</dbReference>
<evidence type="ECO:0000259" key="1">
    <source>
        <dbReference type="Pfam" id="PF17517"/>
    </source>
</evidence>
<dbReference type="AlphaFoldDB" id="A0AAN8PDB4"/>
<organism evidence="2 3">
    <name type="scientific">Patella caerulea</name>
    <name type="common">Rayed Mediterranean limpet</name>
    <dbReference type="NCBI Taxonomy" id="87958"/>
    <lineage>
        <taxon>Eukaryota</taxon>
        <taxon>Metazoa</taxon>
        <taxon>Spiralia</taxon>
        <taxon>Lophotrochozoa</taxon>
        <taxon>Mollusca</taxon>
        <taxon>Gastropoda</taxon>
        <taxon>Patellogastropoda</taxon>
        <taxon>Patelloidea</taxon>
        <taxon>Patellidae</taxon>
        <taxon>Patella</taxon>
    </lineage>
</organism>
<evidence type="ECO:0000313" key="2">
    <source>
        <dbReference type="EMBL" id="KAK6173609.1"/>
    </source>
</evidence>
<dbReference type="Pfam" id="PF17517">
    <property type="entry name" value="IgGFc_binding"/>
    <property type="match status" value="1"/>
</dbReference>
<proteinExistence type="predicted"/>
<evidence type="ECO:0000313" key="3">
    <source>
        <dbReference type="Proteomes" id="UP001347796"/>
    </source>
</evidence>
<dbReference type="PANTHER" id="PTHR46534">
    <property type="entry name" value="IGGFC_BINDING DOMAIN-CONTAINING PROTEIN"/>
    <property type="match status" value="1"/>
</dbReference>